<evidence type="ECO:0008006" key="3">
    <source>
        <dbReference type="Google" id="ProtNLM"/>
    </source>
</evidence>
<accession>A0A4R7J3Y7</accession>
<dbReference type="SUPFAM" id="SSF52540">
    <property type="entry name" value="P-loop containing nucleoside triphosphate hydrolases"/>
    <property type="match status" value="1"/>
</dbReference>
<proteinExistence type="predicted"/>
<comment type="caution">
    <text evidence="1">The sequence shown here is derived from an EMBL/GenBank/DDBJ whole genome shotgun (WGS) entry which is preliminary data.</text>
</comment>
<evidence type="ECO:0000313" key="1">
    <source>
        <dbReference type="EMBL" id="TDT31083.1"/>
    </source>
</evidence>
<dbReference type="OrthoDB" id="5243870at2"/>
<protein>
    <recommendedName>
        <fullName evidence="3">MinD-like ATPase involved in chromosome partitioning or flagellar assembly</fullName>
    </recommendedName>
</protein>
<dbReference type="AlphaFoldDB" id="A0A4R7J3Y7"/>
<gene>
    <name evidence="1" type="ORF">CLV29_2496</name>
</gene>
<keyword evidence="2" id="KW-1185">Reference proteome</keyword>
<dbReference type="InterPro" id="IPR027417">
    <property type="entry name" value="P-loop_NTPase"/>
</dbReference>
<organism evidence="1 2">
    <name type="scientific">Naumannella halotolerans</name>
    <dbReference type="NCBI Taxonomy" id="993414"/>
    <lineage>
        <taxon>Bacteria</taxon>
        <taxon>Bacillati</taxon>
        <taxon>Actinomycetota</taxon>
        <taxon>Actinomycetes</taxon>
        <taxon>Propionibacteriales</taxon>
        <taxon>Propionibacteriaceae</taxon>
        <taxon>Naumannella</taxon>
    </lineage>
</organism>
<dbReference type="Gene3D" id="3.40.50.300">
    <property type="entry name" value="P-loop containing nucleotide triphosphate hydrolases"/>
    <property type="match status" value="1"/>
</dbReference>
<dbReference type="EMBL" id="SOAW01000002">
    <property type="protein sequence ID" value="TDT31083.1"/>
    <property type="molecule type" value="Genomic_DNA"/>
</dbReference>
<sequence length="256" mass="26213">MGVIMLTSAAGAPGVTSTALALALLWPGDTVLIDADGHPSQAVLAGYLQGTDGAGRGVTALAGSQRGRSVEPVDLLSHCLPLSTDTQHQRLFLPGMPRSGAGQLLVGAFELILETLHAVSDAGIQVVIDAGRFGADGPPAGLVGLTSTVIVLTRTSLRALAALRLHLPVISQRAGSAGLGLVLVGEGQPYTAAEISGQFGVPVLGRLVDDPPAAAVLSDGADAPRGFTRGRYARSLRDLVDRLVDERRSLEPEGAR</sequence>
<evidence type="ECO:0000313" key="2">
    <source>
        <dbReference type="Proteomes" id="UP000295371"/>
    </source>
</evidence>
<dbReference type="Proteomes" id="UP000295371">
    <property type="component" value="Unassembled WGS sequence"/>
</dbReference>
<name>A0A4R7J3Y7_9ACTN</name>
<dbReference type="RefSeq" id="WP_133755398.1">
    <property type="nucleotide sequence ID" value="NZ_SOAW01000002.1"/>
</dbReference>
<reference evidence="1 2" key="1">
    <citation type="submission" date="2019-03" db="EMBL/GenBank/DDBJ databases">
        <title>Genomic Encyclopedia of Archaeal and Bacterial Type Strains, Phase II (KMG-II): from individual species to whole genera.</title>
        <authorList>
            <person name="Goeker M."/>
        </authorList>
    </citation>
    <scope>NUCLEOTIDE SEQUENCE [LARGE SCALE GENOMIC DNA]</scope>
    <source>
        <strain evidence="1 2">DSM 24323</strain>
    </source>
</reference>